<dbReference type="InterPro" id="IPR035992">
    <property type="entry name" value="Ricin_B-like_lectins"/>
</dbReference>
<evidence type="ECO:0000256" key="8">
    <source>
        <dbReference type="ARBA" id="ARBA00023034"/>
    </source>
</evidence>
<evidence type="ECO:0000256" key="6">
    <source>
        <dbReference type="ARBA" id="ARBA00022968"/>
    </source>
</evidence>
<dbReference type="GO" id="GO:0005112">
    <property type="term" value="F:Notch binding"/>
    <property type="evidence" value="ECO:0007669"/>
    <property type="project" value="TreeGrafter"/>
</dbReference>
<dbReference type="PANTHER" id="PTHR11675">
    <property type="entry name" value="N-ACETYLGALACTOSAMINYLTRANSFERASE"/>
    <property type="match status" value="1"/>
</dbReference>
<name>A0A146LNK6_LYGHE</name>
<dbReference type="Gene3D" id="3.90.550.10">
    <property type="entry name" value="Spore Coat Polysaccharide Biosynthesis Protein SpsA, Chain A"/>
    <property type="match status" value="1"/>
</dbReference>
<evidence type="ECO:0000256" key="7">
    <source>
        <dbReference type="ARBA" id="ARBA00022989"/>
    </source>
</evidence>
<keyword evidence="13 15" id="KW-0808">Transferase</keyword>
<evidence type="ECO:0000256" key="5">
    <source>
        <dbReference type="ARBA" id="ARBA00022734"/>
    </source>
</evidence>
<evidence type="ECO:0000256" key="12">
    <source>
        <dbReference type="ARBA" id="ARBA00023211"/>
    </source>
</evidence>
<dbReference type="PROSITE" id="PS50231">
    <property type="entry name" value="RICIN_B_LECTIN"/>
    <property type="match status" value="1"/>
</dbReference>
<evidence type="ECO:0000256" key="2">
    <source>
        <dbReference type="ARBA" id="ARBA00004323"/>
    </source>
</evidence>
<evidence type="ECO:0000256" key="11">
    <source>
        <dbReference type="ARBA" id="ARBA00023180"/>
    </source>
</evidence>
<dbReference type="UniPathway" id="UPA00378"/>
<keyword evidence="13" id="KW-0328">Glycosyltransferase</keyword>
<keyword evidence="8 13" id="KW-0333">Golgi apparatus</keyword>
<dbReference type="InterPro" id="IPR001173">
    <property type="entry name" value="Glyco_trans_2-like"/>
</dbReference>
<dbReference type="SUPFAM" id="SSF53448">
    <property type="entry name" value="Nucleotide-diphospho-sugar transferases"/>
    <property type="match status" value="1"/>
</dbReference>
<dbReference type="SUPFAM" id="SSF50370">
    <property type="entry name" value="Ricin B-like lectins"/>
    <property type="match status" value="1"/>
</dbReference>
<protein>
    <recommendedName>
        <fullName evidence="13">Polypeptide N-acetylgalactosaminyltransferase</fullName>
        <ecNumber evidence="13">2.4.1.-</ecNumber>
    </recommendedName>
    <alternativeName>
        <fullName evidence="13">Protein-UDP acetylgalactosaminyltransferase</fullName>
    </alternativeName>
</protein>
<sequence>MFDKRYKCFLAGVVVGVLTWSISLYLYLVLNSVNIVRQVTPQPQSPYINDVVIPYEEGMNPNKGKEKYLLKDSQGGVDSEVIVRQKLDPILINNGDFDDPGRVKNLADLAFRDEGYKNHGFNALVSRNLDYHRNIPDTRHKLCKVQNYPKDLPTVSVIICFYNEQFDTLVRSLHSIIDRTPESLLEEIILVDDFSDQKGLHDSVAKYIEIATLRKVKFYRTARREGLIRARLFGADQASGDVLMFLDSHIEANSGWLEPLLARIKANETRVVTPVIDIINADTFEYKASPLVRGGLNWGLHFKWINVPNEQLSTDESFIKPITSPTMAGGLFAMSKKYFDGLGKYDNGMNIWGGENIEISFRIWMCGGSIEIIPCSRIGHVFRKHRPYSSPDGEDTMLRNSLRVANVWMDEYKERFYKQRPEVGNILYGDISSRIELRKRLNCKPFSWYVQHVYPELLQPGHGDNAIGPKKDQFQKSSKGKKAVGTYQIRLSGTSLCIASEKDVKTKGSKLILKSCLRVKNQLWTETARGELKLAQFLCMDVHKDDPVLGKCHEMGGSQEWKHKSSNSMAVYNPAGGTCLSAVEIAPNSRVTLSICNANNRSQWDFVPVFM</sequence>
<keyword evidence="10 13" id="KW-1015">Disulfide bond</keyword>
<dbReference type="GO" id="GO:0008593">
    <property type="term" value="P:regulation of Notch signaling pathway"/>
    <property type="evidence" value="ECO:0007669"/>
    <property type="project" value="TreeGrafter"/>
</dbReference>
<dbReference type="CDD" id="cd02510">
    <property type="entry name" value="pp-GalNAc-T"/>
    <property type="match status" value="1"/>
</dbReference>
<keyword evidence="11" id="KW-0325">Glycoprotein</keyword>
<dbReference type="PANTHER" id="PTHR11675:SF63">
    <property type="entry name" value="POLYPEPTIDE N-ACETYLGALACTOSAMINYLTRANSFERASE"/>
    <property type="match status" value="1"/>
</dbReference>
<keyword evidence="7 13" id="KW-1133">Transmembrane helix</keyword>
<dbReference type="GO" id="GO:0006493">
    <property type="term" value="P:protein O-linked glycosylation"/>
    <property type="evidence" value="ECO:0007669"/>
    <property type="project" value="TreeGrafter"/>
</dbReference>
<comment type="subcellular location">
    <subcellularLocation>
        <location evidence="2 13">Golgi apparatus membrane</location>
        <topology evidence="2 13">Single-pass type II membrane protein</topology>
    </subcellularLocation>
</comment>
<dbReference type="SMART" id="SM00458">
    <property type="entry name" value="RICIN"/>
    <property type="match status" value="1"/>
</dbReference>
<comment type="cofactor">
    <cofactor evidence="1 13">
        <name>Mn(2+)</name>
        <dbReference type="ChEBI" id="CHEBI:29035"/>
    </cofactor>
</comment>
<keyword evidence="12 13" id="KW-0464">Manganese</keyword>
<proteinExistence type="inferred from homology"/>
<evidence type="ECO:0000256" key="13">
    <source>
        <dbReference type="RuleBase" id="RU361242"/>
    </source>
</evidence>
<dbReference type="EC" id="2.4.1.-" evidence="13"/>
<dbReference type="GO" id="GO:0030246">
    <property type="term" value="F:carbohydrate binding"/>
    <property type="evidence" value="ECO:0007669"/>
    <property type="project" value="UniProtKB-KW"/>
</dbReference>
<dbReference type="InterPro" id="IPR045885">
    <property type="entry name" value="GalNAc-T"/>
</dbReference>
<keyword evidence="9 13" id="KW-0472">Membrane</keyword>
<accession>A0A146LNK6</accession>
<evidence type="ECO:0000256" key="9">
    <source>
        <dbReference type="ARBA" id="ARBA00023136"/>
    </source>
</evidence>
<gene>
    <name evidence="15" type="primary">Pgant35A</name>
    <name evidence="15" type="ORF">g.84478</name>
</gene>
<keyword evidence="6" id="KW-0735">Signal-anchor</keyword>
<comment type="pathway">
    <text evidence="13">Protein modification; protein glycosylation.</text>
</comment>
<keyword evidence="4 13" id="KW-0812">Transmembrane</keyword>
<dbReference type="AlphaFoldDB" id="A0A146LNK6"/>
<feature type="transmembrane region" description="Helical" evidence="13">
    <location>
        <begin position="9"/>
        <end position="30"/>
    </location>
</feature>
<dbReference type="InterPro" id="IPR000772">
    <property type="entry name" value="Ricin_B_lectin"/>
</dbReference>
<reference evidence="15" key="1">
    <citation type="journal article" date="2016" name="Gigascience">
        <title>De novo construction of an expanded transcriptome assembly for the western tarnished plant bug, Lygus hesperus.</title>
        <authorList>
            <person name="Tassone E.E."/>
            <person name="Geib S.M."/>
            <person name="Hall B."/>
            <person name="Fabrick J.A."/>
            <person name="Brent C.S."/>
            <person name="Hull J.J."/>
        </authorList>
    </citation>
    <scope>NUCLEOTIDE SEQUENCE</scope>
</reference>
<feature type="domain" description="Ricin B lectin" evidence="14">
    <location>
        <begin position="485"/>
        <end position="607"/>
    </location>
</feature>
<keyword evidence="5 13" id="KW-0430">Lectin</keyword>
<evidence type="ECO:0000256" key="3">
    <source>
        <dbReference type="ARBA" id="ARBA00005680"/>
    </source>
</evidence>
<evidence type="ECO:0000256" key="1">
    <source>
        <dbReference type="ARBA" id="ARBA00001936"/>
    </source>
</evidence>
<evidence type="ECO:0000259" key="14">
    <source>
        <dbReference type="SMART" id="SM00458"/>
    </source>
</evidence>
<comment type="similarity">
    <text evidence="3 13">Belongs to the glycosyltransferase 2 family. GalNAc-T subfamily.</text>
</comment>
<organism evidence="15">
    <name type="scientific">Lygus hesperus</name>
    <name type="common">Western plant bug</name>
    <dbReference type="NCBI Taxonomy" id="30085"/>
    <lineage>
        <taxon>Eukaryota</taxon>
        <taxon>Metazoa</taxon>
        <taxon>Ecdysozoa</taxon>
        <taxon>Arthropoda</taxon>
        <taxon>Hexapoda</taxon>
        <taxon>Insecta</taxon>
        <taxon>Pterygota</taxon>
        <taxon>Neoptera</taxon>
        <taxon>Paraneoptera</taxon>
        <taxon>Hemiptera</taxon>
        <taxon>Heteroptera</taxon>
        <taxon>Panheteroptera</taxon>
        <taxon>Cimicomorpha</taxon>
        <taxon>Miridae</taxon>
        <taxon>Mirini</taxon>
        <taxon>Lygus</taxon>
    </lineage>
</organism>
<dbReference type="EMBL" id="GDHC01010283">
    <property type="protein sequence ID" value="JAQ08346.1"/>
    <property type="molecule type" value="Transcribed_RNA"/>
</dbReference>
<dbReference type="Pfam" id="PF00535">
    <property type="entry name" value="Glycos_transf_2"/>
    <property type="match status" value="1"/>
</dbReference>
<dbReference type="Gene3D" id="2.80.10.50">
    <property type="match status" value="1"/>
</dbReference>
<dbReference type="GO" id="GO:0004653">
    <property type="term" value="F:polypeptide N-acetylgalactosaminyltransferase activity"/>
    <property type="evidence" value="ECO:0007669"/>
    <property type="project" value="TreeGrafter"/>
</dbReference>
<evidence type="ECO:0000256" key="10">
    <source>
        <dbReference type="ARBA" id="ARBA00023157"/>
    </source>
</evidence>
<evidence type="ECO:0000313" key="15">
    <source>
        <dbReference type="EMBL" id="JAQ08346.1"/>
    </source>
</evidence>
<dbReference type="Pfam" id="PF00652">
    <property type="entry name" value="Ricin_B_lectin"/>
    <property type="match status" value="1"/>
</dbReference>
<dbReference type="GO" id="GO:0000139">
    <property type="term" value="C:Golgi membrane"/>
    <property type="evidence" value="ECO:0007669"/>
    <property type="project" value="UniProtKB-SubCell"/>
</dbReference>
<dbReference type="FunFam" id="3.90.550.10:FF:000053">
    <property type="entry name" value="Polypeptide N-acetylgalactosaminyltransferase"/>
    <property type="match status" value="1"/>
</dbReference>
<dbReference type="InterPro" id="IPR029044">
    <property type="entry name" value="Nucleotide-diphossugar_trans"/>
</dbReference>
<evidence type="ECO:0000256" key="4">
    <source>
        <dbReference type="ARBA" id="ARBA00022692"/>
    </source>
</evidence>
<dbReference type="CDD" id="cd23440">
    <property type="entry name" value="beta-trefoil_Ricin_GALNT11"/>
    <property type="match status" value="1"/>
</dbReference>